<proteinExistence type="predicted"/>
<dbReference type="OMA" id="PPNNGTM"/>
<dbReference type="EMBL" id="LFYR01000705">
    <property type="protein sequence ID" value="KMZ70841.1"/>
    <property type="molecule type" value="Genomic_DNA"/>
</dbReference>
<dbReference type="InterPro" id="IPR008999">
    <property type="entry name" value="Actin-crosslinking"/>
</dbReference>
<organism evidence="4 5">
    <name type="scientific">Zostera marina</name>
    <name type="common">Eelgrass</name>
    <dbReference type="NCBI Taxonomy" id="29655"/>
    <lineage>
        <taxon>Eukaryota</taxon>
        <taxon>Viridiplantae</taxon>
        <taxon>Streptophyta</taxon>
        <taxon>Embryophyta</taxon>
        <taxon>Tracheophyta</taxon>
        <taxon>Spermatophyta</taxon>
        <taxon>Magnoliopsida</taxon>
        <taxon>Liliopsida</taxon>
        <taxon>Zosteraceae</taxon>
        <taxon>Zostera</taxon>
    </lineage>
</organism>
<dbReference type="InterPro" id="IPR007679">
    <property type="entry name" value="DUF569"/>
</dbReference>
<evidence type="ECO:0000313" key="5">
    <source>
        <dbReference type="Proteomes" id="UP000036987"/>
    </source>
</evidence>
<dbReference type="InterPro" id="IPR054726">
    <property type="entry name" value="Ubiq_DUF569-assoc"/>
</dbReference>
<feature type="region of interest" description="Disordered" evidence="1">
    <location>
        <begin position="171"/>
        <end position="199"/>
    </location>
</feature>
<protein>
    <submittedName>
        <fullName evidence="4">Uncharacterized protein</fullName>
    </submittedName>
</protein>
<feature type="domain" description="DUF569" evidence="2">
    <location>
        <begin position="1"/>
        <end position="145"/>
    </location>
</feature>
<reference evidence="5" key="1">
    <citation type="journal article" date="2016" name="Nature">
        <title>The genome of the seagrass Zostera marina reveals angiosperm adaptation to the sea.</title>
        <authorList>
            <person name="Olsen J.L."/>
            <person name="Rouze P."/>
            <person name="Verhelst B."/>
            <person name="Lin Y.-C."/>
            <person name="Bayer T."/>
            <person name="Collen J."/>
            <person name="Dattolo E."/>
            <person name="De Paoli E."/>
            <person name="Dittami S."/>
            <person name="Maumus F."/>
            <person name="Michel G."/>
            <person name="Kersting A."/>
            <person name="Lauritano C."/>
            <person name="Lohaus R."/>
            <person name="Toepel M."/>
            <person name="Tonon T."/>
            <person name="Vanneste K."/>
            <person name="Amirebrahimi M."/>
            <person name="Brakel J."/>
            <person name="Bostroem C."/>
            <person name="Chovatia M."/>
            <person name="Grimwood J."/>
            <person name="Jenkins J.W."/>
            <person name="Jueterbock A."/>
            <person name="Mraz A."/>
            <person name="Stam W.T."/>
            <person name="Tice H."/>
            <person name="Bornberg-Bauer E."/>
            <person name="Green P.J."/>
            <person name="Pearson G.A."/>
            <person name="Procaccini G."/>
            <person name="Duarte C.M."/>
            <person name="Schmutz J."/>
            <person name="Reusch T.B.H."/>
            <person name="Van de Peer Y."/>
        </authorList>
    </citation>
    <scope>NUCLEOTIDE SEQUENCE [LARGE SCALE GENOMIC DNA]</scope>
    <source>
        <strain evidence="5">cv. Finnish</strain>
    </source>
</reference>
<keyword evidence="5" id="KW-1185">Reference proteome</keyword>
<evidence type="ECO:0000313" key="4">
    <source>
        <dbReference type="EMBL" id="KMZ70841.1"/>
    </source>
</evidence>
<evidence type="ECO:0000256" key="1">
    <source>
        <dbReference type="SAM" id="MobiDB-lite"/>
    </source>
</evidence>
<evidence type="ECO:0000259" key="3">
    <source>
        <dbReference type="Pfam" id="PF22932"/>
    </source>
</evidence>
<feature type="compositionally biased region" description="Low complexity" evidence="1">
    <location>
        <begin position="190"/>
        <end position="199"/>
    </location>
</feature>
<dbReference type="OrthoDB" id="2432302at2759"/>
<sequence length="287" mass="32478">MEISKNAKIIRLRSHHEKFLAADDDKETVGQERYGSTRRAKWEVEQHGDPNDVVSLVRLKSCYGLYLTASNTPFLLGASGHKVLQTKPQRLDSSIQWELIKEGRQFKLKTRYGNFLRANAGLPPWRNSVTHHIPHRSCTQDWLLWDIDILEFKMNPNYHQLQFERPSMSRSSSLSEASSSSGPILFKQKSSNSLPNSPPRSNGRVIEYYVATTAAHEISDEESRSSLFEFKGSSVEELRHGLEAETGLKDVVVCTRSQLDGKLYPLRLHLPPNNVAMSVVVVPSHIG</sequence>
<dbReference type="SUPFAM" id="SSF50405">
    <property type="entry name" value="Actin-crosslinking proteins"/>
    <property type="match status" value="1"/>
</dbReference>
<comment type="caution">
    <text evidence="4">The sequence shown here is derived from an EMBL/GenBank/DDBJ whole genome shotgun (WGS) entry which is preliminary data.</text>
</comment>
<feature type="compositionally biased region" description="Low complexity" evidence="1">
    <location>
        <begin position="171"/>
        <end position="181"/>
    </location>
</feature>
<dbReference type="PANTHER" id="PTHR31205:SF69">
    <property type="entry name" value="ACTIN CROSS-LINKING PROTEIN (DUF569)"/>
    <property type="match status" value="1"/>
</dbReference>
<dbReference type="STRING" id="29655.A0A0K9PPE5"/>
<dbReference type="Pfam" id="PF04601">
    <property type="entry name" value="DUF569"/>
    <property type="match status" value="1"/>
</dbReference>
<dbReference type="CDD" id="cd23340">
    <property type="entry name" value="beta-trefoil_FSCN_ACP-like"/>
    <property type="match status" value="1"/>
</dbReference>
<dbReference type="PANTHER" id="PTHR31205">
    <property type="entry name" value="ACTIN CROSS-LINKING PROTEIN (DUF569)"/>
    <property type="match status" value="1"/>
</dbReference>
<gene>
    <name evidence="4" type="ORF">ZOSMA_192G00190</name>
</gene>
<accession>A0A0K9PPE5</accession>
<dbReference type="Pfam" id="PF22932">
    <property type="entry name" value="Ubiq_DUF_assoc"/>
    <property type="match status" value="1"/>
</dbReference>
<feature type="domain" description="DUF569" evidence="3">
    <location>
        <begin position="204"/>
        <end position="282"/>
    </location>
</feature>
<dbReference type="AlphaFoldDB" id="A0A0K9PPE5"/>
<dbReference type="Gene3D" id="2.80.10.50">
    <property type="match status" value="1"/>
</dbReference>
<name>A0A0K9PPE5_ZOSMR</name>
<dbReference type="Proteomes" id="UP000036987">
    <property type="component" value="Unassembled WGS sequence"/>
</dbReference>
<dbReference type="FunFam" id="2.80.10.50:FF:000067">
    <property type="entry name" value="BnaC05g19630D protein"/>
    <property type="match status" value="1"/>
</dbReference>
<evidence type="ECO:0000259" key="2">
    <source>
        <dbReference type="Pfam" id="PF04601"/>
    </source>
</evidence>